<feature type="compositionally biased region" description="Acidic residues" evidence="3">
    <location>
        <begin position="43"/>
        <end position="78"/>
    </location>
</feature>
<accession>A0A7W3N516</accession>
<evidence type="ECO:0008006" key="7">
    <source>
        <dbReference type="Google" id="ProtNLM"/>
    </source>
</evidence>
<gene>
    <name evidence="5" type="ORF">HNR21_006479</name>
</gene>
<keyword evidence="4" id="KW-0812">Transmembrane</keyword>
<name>A0A7W3N516_9ACTN</name>
<comment type="caution">
    <text evidence="5">The sequence shown here is derived from an EMBL/GenBank/DDBJ whole genome shotgun (WGS) entry which is preliminary data.</text>
</comment>
<dbReference type="PANTHER" id="PTHR37042">
    <property type="entry name" value="OUTER MEMBRANE PROTEIN RV1973"/>
    <property type="match status" value="1"/>
</dbReference>
<evidence type="ECO:0000256" key="3">
    <source>
        <dbReference type="SAM" id="MobiDB-lite"/>
    </source>
</evidence>
<dbReference type="Proteomes" id="UP000539313">
    <property type="component" value="Unassembled WGS sequence"/>
</dbReference>
<dbReference type="EMBL" id="JACJII010000001">
    <property type="protein sequence ID" value="MBA9007597.1"/>
    <property type="molecule type" value="Genomic_DNA"/>
</dbReference>
<feature type="compositionally biased region" description="Basic residues" evidence="3">
    <location>
        <begin position="29"/>
        <end position="38"/>
    </location>
</feature>
<feature type="region of interest" description="Disordered" evidence="3">
    <location>
        <begin position="1"/>
        <end position="139"/>
    </location>
</feature>
<evidence type="ECO:0000256" key="2">
    <source>
        <dbReference type="ARBA" id="ARBA00023136"/>
    </source>
</evidence>
<keyword evidence="4" id="KW-1133">Transmembrane helix</keyword>
<reference evidence="5 6" key="1">
    <citation type="submission" date="2020-08" db="EMBL/GenBank/DDBJ databases">
        <title>Sequencing the genomes of 1000 actinobacteria strains.</title>
        <authorList>
            <person name="Klenk H.-P."/>
        </authorList>
    </citation>
    <scope>NUCLEOTIDE SEQUENCE [LARGE SCALE GENOMIC DNA]</scope>
    <source>
        <strain evidence="5 6">DSM 45823</strain>
    </source>
</reference>
<dbReference type="GO" id="GO:0016020">
    <property type="term" value="C:membrane"/>
    <property type="evidence" value="ECO:0007669"/>
    <property type="project" value="UniProtKB-SubCell"/>
</dbReference>
<evidence type="ECO:0000313" key="6">
    <source>
        <dbReference type="Proteomes" id="UP000539313"/>
    </source>
</evidence>
<feature type="transmembrane region" description="Helical" evidence="4">
    <location>
        <begin position="145"/>
        <end position="165"/>
    </location>
</feature>
<proteinExistence type="predicted"/>
<feature type="compositionally biased region" description="Acidic residues" evidence="3">
    <location>
        <begin position="106"/>
        <end position="116"/>
    </location>
</feature>
<feature type="region of interest" description="Disordered" evidence="3">
    <location>
        <begin position="292"/>
        <end position="326"/>
    </location>
</feature>
<keyword evidence="6" id="KW-1185">Reference proteome</keyword>
<dbReference type="PANTHER" id="PTHR37042:SF4">
    <property type="entry name" value="OUTER MEMBRANE PROTEIN RV1973"/>
    <property type="match status" value="1"/>
</dbReference>
<evidence type="ECO:0000256" key="1">
    <source>
        <dbReference type="ARBA" id="ARBA00004370"/>
    </source>
</evidence>
<dbReference type="AlphaFoldDB" id="A0A7W3N516"/>
<organism evidence="5 6">
    <name type="scientific">Thermomonospora cellulosilytica</name>
    <dbReference type="NCBI Taxonomy" id="1411118"/>
    <lineage>
        <taxon>Bacteria</taxon>
        <taxon>Bacillati</taxon>
        <taxon>Actinomycetota</taxon>
        <taxon>Actinomycetes</taxon>
        <taxon>Streptosporangiales</taxon>
        <taxon>Thermomonosporaceae</taxon>
        <taxon>Thermomonospora</taxon>
    </lineage>
</organism>
<keyword evidence="2 4" id="KW-0472">Membrane</keyword>
<evidence type="ECO:0000256" key="4">
    <source>
        <dbReference type="SAM" id="Phobius"/>
    </source>
</evidence>
<evidence type="ECO:0000313" key="5">
    <source>
        <dbReference type="EMBL" id="MBA9007597.1"/>
    </source>
</evidence>
<comment type="subcellular location">
    <subcellularLocation>
        <location evidence="1">Membrane</location>
    </subcellularLocation>
</comment>
<feature type="compositionally biased region" description="Basic and acidic residues" evidence="3">
    <location>
        <begin position="1"/>
        <end position="10"/>
    </location>
</feature>
<sequence length="326" mass="35141">MTAETGKDVAEEPEVAEEAPARPAARPSRPARKKVRRVRVIEVIDDEDGDDDLEEVLQALDEEDAEADLEEERPEPEPAEAGTAKTTGTAGTAKTAGTKPKPAKAEEEDEDGDEEPEPKKKSVRPKPKPGREPARTSSFRDTSRLAAVAAIVVIAALATVTAVLWRSQAQLSAREDARNEVTEVVTGYGNIVLSYDRRNLRASVERAQSFLTGEALTKSRQTNVDQLQKSMDEGQFTLTSKTNQVYVGTVEGRFATAVLVFDITIASPATTQNVTRNYLSLSLVQENGTWKISQQKPAGRETDGAATGGTVPGLNQTPTPTPSTKD</sequence>
<feature type="compositionally biased region" description="Low complexity" evidence="3">
    <location>
        <begin position="79"/>
        <end position="100"/>
    </location>
</feature>
<dbReference type="Gene3D" id="3.10.450.50">
    <property type="match status" value="1"/>
</dbReference>
<dbReference type="RefSeq" id="WP_182708116.1">
    <property type="nucleotide sequence ID" value="NZ_JACJII010000001.1"/>
</dbReference>
<protein>
    <recommendedName>
        <fullName evidence="7">Mce-associated membrane protein</fullName>
    </recommendedName>
</protein>